<sequence length="481" mass="54438">MDWIGTPDAWLSRLVLQRGLALVYLLAFLSAVREFRVLAGEHGLTPAPAFLRRVPSRRAPSLFRLHYSDRLFDAVAWLGAVLSAALAAGLGDLVPLWATLPLWAVPWLLYLSIVNIGQVWYAFGWESLLLEAGFLAIFLGNDDIAPPTFTLYLFVWLVFRVELGAGLIKWRGDPCWRKLTCLNYHHETQPMPGPLSWFFHRLPRPLHRVEAAANHVAQLIVPFGLFLPRPLATWAAAVVIVTQLWLVASGNFAWLNWLTMLLAFAAVDGALLARLVPPLPSPPDGRPNAPAWFTALVLAATALVAVLSHRPVRNLLSSRQQMNRIYNPLHLVNSYGAFGSVTRERHEIVLEGTSAPEPNGGAEWREYEFHGKPGDVRRLPRQFAPFHLRLDWLMWFAALMPRSPRSWVPPLVDRLLTGDRRVLRLLRANPFPDAPPAWIRARVYRYRFTTRHERHTTGAWWHRDPVADYLPPRSLGPTPPA</sequence>
<evidence type="ECO:0000259" key="8">
    <source>
        <dbReference type="Pfam" id="PF06762"/>
    </source>
</evidence>
<feature type="transmembrane region" description="Helical" evidence="7">
    <location>
        <begin position="254"/>
        <end position="277"/>
    </location>
</feature>
<evidence type="ECO:0000313" key="10">
    <source>
        <dbReference type="EMBL" id="RKN40028.1"/>
    </source>
</evidence>
<feature type="domain" description="Lipase maturation factor 1/2 C-terminal" evidence="9">
    <location>
        <begin position="331"/>
        <end position="471"/>
    </location>
</feature>
<evidence type="ECO:0000256" key="5">
    <source>
        <dbReference type="ARBA" id="ARBA00022989"/>
    </source>
</evidence>
<evidence type="ECO:0000256" key="4">
    <source>
        <dbReference type="ARBA" id="ARBA00022824"/>
    </source>
</evidence>
<dbReference type="InterPro" id="IPR057434">
    <property type="entry name" value="LMF1/2_N"/>
</dbReference>
<keyword evidence="5 7" id="KW-1133">Transmembrane helix</keyword>
<evidence type="ECO:0000259" key="9">
    <source>
        <dbReference type="Pfam" id="PF25179"/>
    </source>
</evidence>
<dbReference type="Pfam" id="PF25179">
    <property type="entry name" value="LMF1_C"/>
    <property type="match status" value="1"/>
</dbReference>
<name>A0A3A9YVF0_9ACTN</name>
<evidence type="ECO:0000256" key="2">
    <source>
        <dbReference type="ARBA" id="ARBA00005512"/>
    </source>
</evidence>
<dbReference type="PANTHER" id="PTHR14463">
    <property type="entry name" value="LIPASE MATURATION FACTOR"/>
    <property type="match status" value="1"/>
</dbReference>
<evidence type="ECO:0000256" key="1">
    <source>
        <dbReference type="ARBA" id="ARBA00004477"/>
    </source>
</evidence>
<keyword evidence="4" id="KW-0256">Endoplasmic reticulum</keyword>
<comment type="caution">
    <text evidence="10">The sequence shown here is derived from an EMBL/GenBank/DDBJ whole genome shotgun (WGS) entry which is preliminary data.</text>
</comment>
<keyword evidence="3 7" id="KW-0812">Transmembrane</keyword>
<feature type="transmembrane region" description="Helical" evidence="7">
    <location>
        <begin position="71"/>
        <end position="90"/>
    </location>
</feature>
<keyword evidence="6 7" id="KW-0472">Membrane</keyword>
<comment type="subcellular location">
    <subcellularLocation>
        <location evidence="1">Endoplasmic reticulum membrane</location>
        <topology evidence="1">Multi-pass membrane protein</topology>
    </subcellularLocation>
</comment>
<feature type="domain" description="Lipase maturation factor 1/2 N-terminal" evidence="8">
    <location>
        <begin position="121"/>
        <end position="270"/>
    </location>
</feature>
<evidence type="ECO:0000256" key="7">
    <source>
        <dbReference type="SAM" id="Phobius"/>
    </source>
</evidence>
<organism evidence="10 11">
    <name type="scientific">Streptomyces hoynatensis</name>
    <dbReference type="NCBI Taxonomy" id="1141874"/>
    <lineage>
        <taxon>Bacteria</taxon>
        <taxon>Bacillati</taxon>
        <taxon>Actinomycetota</taxon>
        <taxon>Actinomycetes</taxon>
        <taxon>Kitasatosporales</taxon>
        <taxon>Streptomycetaceae</taxon>
        <taxon>Streptomyces</taxon>
    </lineage>
</organism>
<dbReference type="RefSeq" id="WP_120681364.1">
    <property type="nucleotide sequence ID" value="NZ_RBAL01000011.1"/>
</dbReference>
<accession>A0A3A9YVF0</accession>
<feature type="transmembrane region" description="Helical" evidence="7">
    <location>
        <begin position="289"/>
        <end position="308"/>
    </location>
</feature>
<evidence type="ECO:0000256" key="6">
    <source>
        <dbReference type="ARBA" id="ARBA00023136"/>
    </source>
</evidence>
<proteinExistence type="inferred from homology"/>
<dbReference type="AlphaFoldDB" id="A0A3A9YVF0"/>
<dbReference type="OrthoDB" id="9793230at2"/>
<reference evidence="10 11" key="1">
    <citation type="journal article" date="2014" name="Int. J. Syst. Evol. Microbiol.">
        <title>Streptomyces hoynatensis sp. nov., isolated from deep marine sediment.</title>
        <authorList>
            <person name="Veyisoglu A."/>
            <person name="Sahin N."/>
        </authorList>
    </citation>
    <scope>NUCLEOTIDE SEQUENCE [LARGE SCALE GENOMIC DNA]</scope>
    <source>
        <strain evidence="10 11">KCTC 29097</strain>
    </source>
</reference>
<dbReference type="Proteomes" id="UP000272474">
    <property type="component" value="Unassembled WGS sequence"/>
</dbReference>
<feature type="transmembrane region" description="Helical" evidence="7">
    <location>
        <begin position="96"/>
        <end position="113"/>
    </location>
</feature>
<evidence type="ECO:0000256" key="3">
    <source>
        <dbReference type="ARBA" id="ARBA00022692"/>
    </source>
</evidence>
<protein>
    <submittedName>
        <fullName evidence="10">Lipase maturation factor family protein</fullName>
    </submittedName>
</protein>
<dbReference type="InterPro" id="IPR009613">
    <property type="entry name" value="LMF"/>
</dbReference>
<dbReference type="GO" id="GO:0051604">
    <property type="term" value="P:protein maturation"/>
    <property type="evidence" value="ECO:0007669"/>
    <property type="project" value="InterPro"/>
</dbReference>
<keyword evidence="11" id="KW-1185">Reference proteome</keyword>
<dbReference type="EMBL" id="RBAL01000011">
    <property type="protein sequence ID" value="RKN40028.1"/>
    <property type="molecule type" value="Genomic_DNA"/>
</dbReference>
<dbReference type="InterPro" id="IPR057433">
    <property type="entry name" value="LMF1/2_C"/>
</dbReference>
<dbReference type="Pfam" id="PF06762">
    <property type="entry name" value="LMF1"/>
    <property type="match status" value="1"/>
</dbReference>
<feature type="transmembrane region" description="Helical" evidence="7">
    <location>
        <begin position="15"/>
        <end position="32"/>
    </location>
</feature>
<feature type="transmembrane region" description="Helical" evidence="7">
    <location>
        <begin position="231"/>
        <end position="248"/>
    </location>
</feature>
<evidence type="ECO:0000313" key="11">
    <source>
        <dbReference type="Proteomes" id="UP000272474"/>
    </source>
</evidence>
<dbReference type="PANTHER" id="PTHR14463:SF10">
    <property type="entry name" value="LIPASE MATURATION FACTOR 1"/>
    <property type="match status" value="1"/>
</dbReference>
<comment type="similarity">
    <text evidence="2">Belongs to the lipase maturation factor family.</text>
</comment>
<gene>
    <name evidence="10" type="ORF">D7294_19055</name>
</gene>